<keyword evidence="7 8" id="KW-0472">Membrane</keyword>
<evidence type="ECO:0000256" key="2">
    <source>
        <dbReference type="ARBA" id="ARBA00022475"/>
    </source>
</evidence>
<dbReference type="GO" id="GO:0005886">
    <property type="term" value="C:plasma membrane"/>
    <property type="evidence" value="ECO:0007669"/>
    <property type="project" value="UniProtKB-SubCell"/>
</dbReference>
<comment type="caution">
    <text evidence="10">The sequence shown here is derived from an EMBL/GenBank/DDBJ whole genome shotgun (WGS) entry which is preliminary data.</text>
</comment>
<dbReference type="GO" id="GO:0010041">
    <property type="term" value="P:response to iron(III) ion"/>
    <property type="evidence" value="ECO:0007669"/>
    <property type="project" value="TreeGrafter"/>
</dbReference>
<evidence type="ECO:0000313" key="10">
    <source>
        <dbReference type="EMBL" id="NME68302.1"/>
    </source>
</evidence>
<keyword evidence="3" id="KW-0328">Glycosyltransferase</keyword>
<feature type="transmembrane region" description="Helical" evidence="8">
    <location>
        <begin position="79"/>
        <end position="97"/>
    </location>
</feature>
<dbReference type="Proteomes" id="UP000576082">
    <property type="component" value="Unassembled WGS sequence"/>
</dbReference>
<dbReference type="InterPro" id="IPR050297">
    <property type="entry name" value="LipidA_mod_glycosyltrf_83"/>
</dbReference>
<feature type="transmembrane region" description="Helical" evidence="8">
    <location>
        <begin position="413"/>
        <end position="433"/>
    </location>
</feature>
<feature type="transmembrane region" description="Helical" evidence="8">
    <location>
        <begin position="330"/>
        <end position="347"/>
    </location>
</feature>
<dbReference type="InterPro" id="IPR038731">
    <property type="entry name" value="RgtA/B/C-like"/>
</dbReference>
<evidence type="ECO:0000256" key="8">
    <source>
        <dbReference type="SAM" id="Phobius"/>
    </source>
</evidence>
<evidence type="ECO:0000313" key="11">
    <source>
        <dbReference type="Proteomes" id="UP000576082"/>
    </source>
</evidence>
<dbReference type="GO" id="GO:0016763">
    <property type="term" value="F:pentosyltransferase activity"/>
    <property type="evidence" value="ECO:0007669"/>
    <property type="project" value="TreeGrafter"/>
</dbReference>
<evidence type="ECO:0000256" key="5">
    <source>
        <dbReference type="ARBA" id="ARBA00022692"/>
    </source>
</evidence>
<organism evidence="10 11">
    <name type="scientific">Flammeovirga aprica JL-4</name>
    <dbReference type="NCBI Taxonomy" id="694437"/>
    <lineage>
        <taxon>Bacteria</taxon>
        <taxon>Pseudomonadati</taxon>
        <taxon>Bacteroidota</taxon>
        <taxon>Cytophagia</taxon>
        <taxon>Cytophagales</taxon>
        <taxon>Flammeovirgaceae</taxon>
        <taxon>Flammeovirga</taxon>
    </lineage>
</organism>
<evidence type="ECO:0000256" key="1">
    <source>
        <dbReference type="ARBA" id="ARBA00004651"/>
    </source>
</evidence>
<keyword evidence="2" id="KW-1003">Cell membrane</keyword>
<evidence type="ECO:0000256" key="6">
    <source>
        <dbReference type="ARBA" id="ARBA00022989"/>
    </source>
</evidence>
<dbReference type="AlphaFoldDB" id="A0A7X9P3E3"/>
<feature type="transmembrane region" description="Helical" evidence="8">
    <location>
        <begin position="154"/>
        <end position="181"/>
    </location>
</feature>
<proteinExistence type="predicted"/>
<comment type="subcellular location">
    <subcellularLocation>
        <location evidence="1">Cell membrane</location>
        <topology evidence="1">Multi-pass membrane protein</topology>
    </subcellularLocation>
</comment>
<dbReference type="Pfam" id="PF13231">
    <property type="entry name" value="PMT_2"/>
    <property type="match status" value="1"/>
</dbReference>
<dbReference type="GO" id="GO:0009103">
    <property type="term" value="P:lipopolysaccharide biosynthetic process"/>
    <property type="evidence" value="ECO:0007669"/>
    <property type="project" value="UniProtKB-ARBA"/>
</dbReference>
<dbReference type="RefSeq" id="WP_169656608.1">
    <property type="nucleotide sequence ID" value="NZ_JABANE010000022.1"/>
</dbReference>
<feature type="transmembrane region" description="Helical" evidence="8">
    <location>
        <begin position="304"/>
        <end position="324"/>
    </location>
</feature>
<dbReference type="EMBL" id="JABANE010000022">
    <property type="protein sequence ID" value="NME68302.1"/>
    <property type="molecule type" value="Genomic_DNA"/>
</dbReference>
<protein>
    <submittedName>
        <fullName evidence="10">Glycosyl transferase</fullName>
    </submittedName>
</protein>
<keyword evidence="11" id="KW-1185">Reference proteome</keyword>
<feature type="transmembrane region" description="Helical" evidence="8">
    <location>
        <begin position="385"/>
        <end position="401"/>
    </location>
</feature>
<feature type="transmembrane region" description="Helical" evidence="8">
    <location>
        <begin position="202"/>
        <end position="221"/>
    </location>
</feature>
<keyword evidence="6 8" id="KW-1133">Transmembrane helix</keyword>
<feature type="transmembrane region" description="Helical" evidence="8">
    <location>
        <begin position="359"/>
        <end position="379"/>
    </location>
</feature>
<evidence type="ECO:0000256" key="4">
    <source>
        <dbReference type="ARBA" id="ARBA00022679"/>
    </source>
</evidence>
<feature type="transmembrane region" description="Helical" evidence="8">
    <location>
        <begin position="267"/>
        <end position="292"/>
    </location>
</feature>
<evidence type="ECO:0000259" key="9">
    <source>
        <dbReference type="Pfam" id="PF13231"/>
    </source>
</evidence>
<dbReference type="PANTHER" id="PTHR33908">
    <property type="entry name" value="MANNOSYLTRANSFERASE YKCB-RELATED"/>
    <property type="match status" value="1"/>
</dbReference>
<sequence length="564" mass="64809">MKQKHFIILLLGVLSVNAFGLFNDVFDVDSALYASISKHIVVTSDYINLIVQEKDWLDKPHFPFWVCAISMNIFGINGFAYKLPSFIFFCIGLWYTYKLAEVLYNKKIAQYSVLITGTALHIMLSNNDVRAETILLGLIMGGIYHLYQFSNKNIILHLFAGALFSAFAVMTKGIFILIILYSAIWGDLILRNKWKSILHFRWLLVLFLTLIFTLPEIYALYVQFDAHPEKVVFGTTNVSGIKFFFWDSQFGRFFNSGPIKGEGDPFFFLHTVLWAFAPWVLIAYSGIIEAAYQRIKKGISADEYVTVCGFTFIFFIFSISKFQLPHYTNIVFPLLGIHAAHTIVNWSEKKTWINKITKISIQLYAGLFLLVCIGIMSFYFNEINTLGIALSIALLSCIIFFKLKIADNIQQKFIVMGVISSLILGTFVHEVFYKDVLTYQGGVNAARYINDEHQDREVHLGLVSWPAQFYLKGNYRTQIELNTLKNQPIEDRPLLVANSSHIKTLRENDIPFRLIKRYGSFHITTLNAEFLNANTREASLDTLLIIDLNTKQFFKTDEYEEKNL</sequence>
<name>A0A7X9P3E3_9BACT</name>
<feature type="domain" description="Glycosyltransferase RgtA/B/C/D-like" evidence="9">
    <location>
        <begin position="58"/>
        <end position="217"/>
    </location>
</feature>
<gene>
    <name evidence="10" type="ORF">HHU12_10050</name>
</gene>
<keyword evidence="4 10" id="KW-0808">Transferase</keyword>
<accession>A0A7X9P3E3</accession>
<keyword evidence="5 8" id="KW-0812">Transmembrane</keyword>
<evidence type="ECO:0000256" key="3">
    <source>
        <dbReference type="ARBA" id="ARBA00022676"/>
    </source>
</evidence>
<evidence type="ECO:0000256" key="7">
    <source>
        <dbReference type="ARBA" id="ARBA00023136"/>
    </source>
</evidence>
<reference evidence="10 11" key="1">
    <citation type="submission" date="2020-04" db="EMBL/GenBank/DDBJ databases">
        <title>Flammeovirga sp. SR4, a novel species isolated from seawater.</title>
        <authorList>
            <person name="Wang X."/>
        </authorList>
    </citation>
    <scope>NUCLEOTIDE SEQUENCE [LARGE SCALE GENOMIC DNA]</scope>
    <source>
        <strain evidence="10 11">ATCC 23126</strain>
    </source>
</reference>
<dbReference type="PANTHER" id="PTHR33908:SF3">
    <property type="entry name" value="UNDECAPRENYL PHOSPHATE-ALPHA-4-AMINO-4-DEOXY-L-ARABINOSE ARABINOSYL TRANSFERASE"/>
    <property type="match status" value="1"/>
</dbReference>